<name>A0ABU0L698_9BACL</name>
<evidence type="ECO:0000313" key="2">
    <source>
        <dbReference type="EMBL" id="MDQ0496828.1"/>
    </source>
</evidence>
<keyword evidence="1" id="KW-1133">Transmembrane helix</keyword>
<accession>A0ABU0L698</accession>
<keyword evidence="1" id="KW-0812">Transmembrane</keyword>
<reference evidence="2 3" key="1">
    <citation type="submission" date="2023-07" db="EMBL/GenBank/DDBJ databases">
        <title>Genomic Encyclopedia of Type Strains, Phase IV (KMG-IV): sequencing the most valuable type-strain genomes for metagenomic binning, comparative biology and taxonomic classification.</title>
        <authorList>
            <person name="Goeker M."/>
        </authorList>
    </citation>
    <scope>NUCLEOTIDE SEQUENCE [LARGE SCALE GENOMIC DNA]</scope>
    <source>
        <strain evidence="2 3">DSM 14914</strain>
    </source>
</reference>
<keyword evidence="3" id="KW-1185">Reference proteome</keyword>
<keyword evidence="1" id="KW-0472">Membrane</keyword>
<proteinExistence type="predicted"/>
<sequence>MINFTLLSPKSGVVLTLAVGLAVKIWLTSLITMF</sequence>
<comment type="caution">
    <text evidence="2">The sequence shown here is derived from an EMBL/GenBank/DDBJ whole genome shotgun (WGS) entry which is preliminary data.</text>
</comment>
<evidence type="ECO:0000256" key="1">
    <source>
        <dbReference type="SAM" id="Phobius"/>
    </source>
</evidence>
<organism evidence="2 3">
    <name type="scientific">Paenibacillus brasilensis</name>
    <dbReference type="NCBI Taxonomy" id="128574"/>
    <lineage>
        <taxon>Bacteria</taxon>
        <taxon>Bacillati</taxon>
        <taxon>Bacillota</taxon>
        <taxon>Bacilli</taxon>
        <taxon>Bacillales</taxon>
        <taxon>Paenibacillaceae</taxon>
        <taxon>Paenibacillus</taxon>
    </lineage>
</organism>
<dbReference type="Proteomes" id="UP001242811">
    <property type="component" value="Unassembled WGS sequence"/>
</dbReference>
<feature type="transmembrane region" description="Helical" evidence="1">
    <location>
        <begin position="12"/>
        <end position="33"/>
    </location>
</feature>
<gene>
    <name evidence="2" type="ORF">QOZ95_005028</name>
</gene>
<dbReference type="EMBL" id="JAUSWA010000045">
    <property type="protein sequence ID" value="MDQ0496828.1"/>
    <property type="molecule type" value="Genomic_DNA"/>
</dbReference>
<protein>
    <submittedName>
        <fullName evidence="2">Uncharacterized protein</fullName>
    </submittedName>
</protein>
<evidence type="ECO:0000313" key="3">
    <source>
        <dbReference type="Proteomes" id="UP001242811"/>
    </source>
</evidence>